<gene>
    <name evidence="3" type="ORF">MNBD_GAMMA09-692</name>
</gene>
<evidence type="ECO:0000259" key="2">
    <source>
        <dbReference type="PROSITE" id="PS50977"/>
    </source>
</evidence>
<protein>
    <recommendedName>
        <fullName evidence="2">HTH tetR-type domain-containing protein</fullName>
    </recommendedName>
</protein>
<dbReference type="SUPFAM" id="SSF46689">
    <property type="entry name" value="Homeodomain-like"/>
    <property type="match status" value="1"/>
</dbReference>
<evidence type="ECO:0000256" key="1">
    <source>
        <dbReference type="ARBA" id="ARBA00023125"/>
    </source>
</evidence>
<dbReference type="Gene3D" id="1.10.357.10">
    <property type="entry name" value="Tetracycline Repressor, domain 2"/>
    <property type="match status" value="1"/>
</dbReference>
<dbReference type="InterPro" id="IPR050624">
    <property type="entry name" value="HTH-type_Tx_Regulator"/>
</dbReference>
<dbReference type="InterPro" id="IPR001647">
    <property type="entry name" value="HTH_TetR"/>
</dbReference>
<dbReference type="PANTHER" id="PTHR43479:SF11">
    <property type="entry name" value="ACREF_ENVCD OPERON REPRESSOR-RELATED"/>
    <property type="match status" value="1"/>
</dbReference>
<dbReference type="EMBL" id="UOFI01000186">
    <property type="protein sequence ID" value="VAW70079.1"/>
    <property type="molecule type" value="Genomic_DNA"/>
</dbReference>
<dbReference type="PROSITE" id="PS50977">
    <property type="entry name" value="HTH_TETR_2"/>
    <property type="match status" value="1"/>
</dbReference>
<name>A0A3B0Y7C7_9ZZZZ</name>
<dbReference type="AlphaFoldDB" id="A0A3B0Y7C7"/>
<dbReference type="Pfam" id="PF00440">
    <property type="entry name" value="TetR_N"/>
    <property type="match status" value="1"/>
</dbReference>
<dbReference type="GO" id="GO:0003677">
    <property type="term" value="F:DNA binding"/>
    <property type="evidence" value="ECO:0007669"/>
    <property type="project" value="UniProtKB-KW"/>
</dbReference>
<evidence type="ECO:0000313" key="3">
    <source>
        <dbReference type="EMBL" id="VAW70079.1"/>
    </source>
</evidence>
<dbReference type="InterPro" id="IPR009057">
    <property type="entry name" value="Homeodomain-like_sf"/>
</dbReference>
<dbReference type="PANTHER" id="PTHR43479">
    <property type="entry name" value="ACREF/ENVCD OPERON REPRESSOR-RELATED"/>
    <property type="match status" value="1"/>
</dbReference>
<organism evidence="3">
    <name type="scientific">hydrothermal vent metagenome</name>
    <dbReference type="NCBI Taxonomy" id="652676"/>
    <lineage>
        <taxon>unclassified sequences</taxon>
        <taxon>metagenomes</taxon>
        <taxon>ecological metagenomes</taxon>
    </lineage>
</organism>
<keyword evidence="1" id="KW-0238">DNA-binding</keyword>
<dbReference type="PRINTS" id="PR00455">
    <property type="entry name" value="HTHTETR"/>
</dbReference>
<proteinExistence type="predicted"/>
<dbReference type="Gene3D" id="1.10.10.60">
    <property type="entry name" value="Homeodomain-like"/>
    <property type="match status" value="1"/>
</dbReference>
<sequence>MKSSTEKNTVEHMSRKQRELHEREQLILDTAQLILQQQGLQNLTMERVAAEIEYSKGTVYNHFCSKEEIINGISCRCLTNLIELFTRAKNYHGNHRQRIAAIGIAHSLHAELHPAEVQNMQIIKSAAVREKISDEKQQLLLRLEQQITQIVLDIITDAIEDGDIPQGQPFVPDSILLGLWTMGYGSNLLHLSGIPFDKLGIQQPLDMKWINSHKLLDSYQWRPLSSEFDITELQKQLSNELFFSEVELLKNQPINKKI</sequence>
<reference evidence="3" key="1">
    <citation type="submission" date="2018-06" db="EMBL/GenBank/DDBJ databases">
        <authorList>
            <person name="Zhirakovskaya E."/>
        </authorList>
    </citation>
    <scope>NUCLEOTIDE SEQUENCE</scope>
</reference>
<accession>A0A3B0Y7C7</accession>
<feature type="domain" description="HTH tetR-type" evidence="2">
    <location>
        <begin position="21"/>
        <end position="81"/>
    </location>
</feature>